<feature type="region of interest" description="Disordered" evidence="1">
    <location>
        <begin position="178"/>
        <end position="319"/>
    </location>
</feature>
<evidence type="ECO:0000313" key="2">
    <source>
        <dbReference type="EMBL" id="GJE95818.1"/>
    </source>
</evidence>
<dbReference type="AlphaFoldDB" id="A0A9P3LI72"/>
<dbReference type="EMBL" id="BPQB01000052">
    <property type="protein sequence ID" value="GJE95818.1"/>
    <property type="molecule type" value="Genomic_DNA"/>
</dbReference>
<organism evidence="2 3">
    <name type="scientific">Phanerochaete sordida</name>
    <dbReference type="NCBI Taxonomy" id="48140"/>
    <lineage>
        <taxon>Eukaryota</taxon>
        <taxon>Fungi</taxon>
        <taxon>Dikarya</taxon>
        <taxon>Basidiomycota</taxon>
        <taxon>Agaricomycotina</taxon>
        <taxon>Agaricomycetes</taxon>
        <taxon>Polyporales</taxon>
        <taxon>Phanerochaetaceae</taxon>
        <taxon>Phanerochaete</taxon>
    </lineage>
</organism>
<sequence length="319" mass="34753">MPSRSPPSIPLIRKPRFPGSPSIRDVKPEHKYLVHANRRLRTQEIATKLFKLKFEKERAEERDCREKMQEEVVDYRGTGQSPKRKAVGSTIRKLTRSLCSLPRRAKQSQIFVSFDEAMDIDTDENGSTGSDDTSSDLEMDCDFEMVDLSYDADEDIEMEDAVTPATFPIFPSLVYTPFVPPPPPPQQQPQFTTPQHVQPMSALNMPTPPPPYVPAPAPAMPAPTPAPFFPPGLHVPAAQASEADMAEEAAPSGAASVANGAASKGKAAQDPEQGLSEATSAAPAKETSAGSTGKETERKGTTKSGRLRRMRRGNKDRGL</sequence>
<name>A0A9P3LI72_9APHY</name>
<evidence type="ECO:0000313" key="3">
    <source>
        <dbReference type="Proteomes" id="UP000703269"/>
    </source>
</evidence>
<feature type="compositionally biased region" description="Low complexity" evidence="1">
    <location>
        <begin position="188"/>
        <end position="199"/>
    </location>
</feature>
<feature type="compositionally biased region" description="Low complexity" evidence="1">
    <location>
        <begin position="248"/>
        <end position="268"/>
    </location>
</feature>
<proteinExistence type="predicted"/>
<feature type="compositionally biased region" description="Pro residues" evidence="1">
    <location>
        <begin position="206"/>
        <end position="230"/>
    </location>
</feature>
<dbReference type="Proteomes" id="UP000703269">
    <property type="component" value="Unassembled WGS sequence"/>
</dbReference>
<keyword evidence="3" id="KW-1185">Reference proteome</keyword>
<feature type="compositionally biased region" description="Pro residues" evidence="1">
    <location>
        <begin position="178"/>
        <end position="187"/>
    </location>
</feature>
<comment type="caution">
    <text evidence="2">The sequence shown here is derived from an EMBL/GenBank/DDBJ whole genome shotgun (WGS) entry which is preliminary data.</text>
</comment>
<evidence type="ECO:0000256" key="1">
    <source>
        <dbReference type="SAM" id="MobiDB-lite"/>
    </source>
</evidence>
<feature type="region of interest" description="Disordered" evidence="1">
    <location>
        <begin position="1"/>
        <end position="25"/>
    </location>
</feature>
<reference evidence="2 3" key="1">
    <citation type="submission" date="2021-08" db="EMBL/GenBank/DDBJ databases">
        <title>Draft Genome Sequence of Phanerochaete sordida strain YK-624.</title>
        <authorList>
            <person name="Mori T."/>
            <person name="Dohra H."/>
            <person name="Suzuki T."/>
            <person name="Kawagishi H."/>
            <person name="Hirai H."/>
        </authorList>
    </citation>
    <scope>NUCLEOTIDE SEQUENCE [LARGE SCALE GENOMIC DNA]</scope>
    <source>
        <strain evidence="2 3">YK-624</strain>
    </source>
</reference>
<accession>A0A9P3LI72</accession>
<gene>
    <name evidence="2" type="ORF">PsYK624_120080</name>
</gene>
<protein>
    <submittedName>
        <fullName evidence="2">Uncharacterized protein</fullName>
    </submittedName>
</protein>